<dbReference type="PANTHER" id="PTHR43413:SF1">
    <property type="entry name" value="SIROHEME DECARBOXYLASE NIRL SUBUNIT"/>
    <property type="match status" value="1"/>
</dbReference>
<dbReference type="Gene3D" id="1.10.10.10">
    <property type="entry name" value="Winged helix-like DNA-binding domain superfamily/Winged helix DNA-binding domain"/>
    <property type="match status" value="1"/>
</dbReference>
<dbReference type="InterPro" id="IPR019888">
    <property type="entry name" value="Tscrpt_reg_AsnC-like"/>
</dbReference>
<feature type="domain" description="Siroheme decarboxylase NirL-like HTH" evidence="8">
    <location>
        <begin position="8"/>
        <end position="54"/>
    </location>
</feature>
<dbReference type="Proteomes" id="UP000000442">
    <property type="component" value="Chromosome"/>
</dbReference>
<dbReference type="GO" id="GO:0016829">
    <property type="term" value="F:lyase activity"/>
    <property type="evidence" value="ECO:0007669"/>
    <property type="project" value="UniProtKB-KW"/>
</dbReference>
<sequence length="151" mass="17265">MTQLDAVDKRIINRIQDLFPIEPRPFRALATELGLSEKDIISRVKHLKKQGIIRRIGGNFSPDRLGFYSTLCAARVARKKLDLFTRTVNAYTGVTHNYMRNHTYNVWFTFIAPARETIEESLRQISAATGVTDILNLPATHMFKISAKFKV</sequence>
<dbReference type="SUPFAM" id="SSF46785">
    <property type="entry name" value="Winged helix' DNA-binding domain"/>
    <property type="match status" value="1"/>
</dbReference>
<dbReference type="GO" id="GO:0006783">
    <property type="term" value="P:heme biosynthetic process"/>
    <property type="evidence" value="ECO:0007669"/>
    <property type="project" value="UniProtKB-KW"/>
</dbReference>
<evidence type="ECO:0000256" key="3">
    <source>
        <dbReference type="ARBA" id="ARBA00023239"/>
    </source>
</evidence>
<dbReference type="AlphaFoldDB" id="C0QDN8"/>
<reference evidence="9 10" key="1">
    <citation type="journal article" date="2009" name="Environ. Microbiol.">
        <title>Genome sequence of Desulfobacterium autotrophicum HRM2, a marine sulfate reducer oxidizing organic carbon completely to carbon dioxide.</title>
        <authorList>
            <person name="Strittmatter A.W."/>
            <person name="Liesegang H."/>
            <person name="Rabus R."/>
            <person name="Decker I."/>
            <person name="Amann J."/>
            <person name="Andres S."/>
            <person name="Henne A."/>
            <person name="Fricke W.F."/>
            <person name="Martinez-Arias R."/>
            <person name="Bartels D."/>
            <person name="Goesmann A."/>
            <person name="Krause L."/>
            <person name="Puehler A."/>
            <person name="Klenk H.P."/>
            <person name="Richter M."/>
            <person name="Schuler M."/>
            <person name="Gloeckner F.O."/>
            <person name="Meyerdierks A."/>
            <person name="Gottschalk G."/>
            <person name="Amann R."/>
        </authorList>
    </citation>
    <scope>NUCLEOTIDE SEQUENCE [LARGE SCALE GENOMIC DNA]</scope>
    <source>
        <strain evidence="10">ATCC 43914 / DSM 3382 / HRM2</strain>
    </source>
</reference>
<comment type="similarity">
    <text evidence="4">Belongs to the Ahb/Nir family.</text>
</comment>
<dbReference type="eggNOG" id="COG1522">
    <property type="taxonomic scope" value="Bacteria"/>
</dbReference>
<protein>
    <recommendedName>
        <fullName evidence="5">siroheme decarboxylase</fullName>
        <ecNumber evidence="5">4.1.1.111</ecNumber>
    </recommendedName>
</protein>
<dbReference type="InterPro" id="IPR053953">
    <property type="entry name" value="NirdL-like_HTH"/>
</dbReference>
<dbReference type="InterPro" id="IPR040523">
    <property type="entry name" value="AsnC_trans_reg2"/>
</dbReference>
<evidence type="ECO:0000256" key="1">
    <source>
        <dbReference type="ARBA" id="ARBA00004744"/>
    </source>
</evidence>
<dbReference type="EMBL" id="CP001087">
    <property type="protein sequence ID" value="ACN15302.1"/>
    <property type="molecule type" value="Genomic_DNA"/>
</dbReference>
<comment type="catalytic activity">
    <reaction evidence="6">
        <text>siroheme + 2 H(+) = 12,18-didecarboxysiroheme + 2 CO2</text>
        <dbReference type="Rhea" id="RHEA:19093"/>
        <dbReference type="ChEBI" id="CHEBI:15378"/>
        <dbReference type="ChEBI" id="CHEBI:16526"/>
        <dbReference type="ChEBI" id="CHEBI:60052"/>
        <dbReference type="ChEBI" id="CHEBI:140497"/>
        <dbReference type="EC" id="4.1.1.111"/>
    </reaction>
</comment>
<feature type="domain" description="Siroheme decarboxylase AsnC-like ligand binding" evidence="7">
    <location>
        <begin position="64"/>
        <end position="144"/>
    </location>
</feature>
<evidence type="ECO:0000256" key="4">
    <source>
        <dbReference type="ARBA" id="ARBA00023457"/>
    </source>
</evidence>
<dbReference type="KEGG" id="dat:HRM2_22040"/>
<evidence type="ECO:0000313" key="9">
    <source>
        <dbReference type="EMBL" id="ACN15302.1"/>
    </source>
</evidence>
<dbReference type="HOGENOM" id="CLU_112007_1_0_7"/>
<gene>
    <name evidence="9" type="primary">nirD</name>
    <name evidence="9" type="ordered locus">HRM2_22040</name>
</gene>
<dbReference type="SMART" id="SM00344">
    <property type="entry name" value="HTH_ASNC"/>
    <property type="match status" value="1"/>
</dbReference>
<keyword evidence="2" id="KW-0350">Heme biosynthesis</keyword>
<organism evidence="9 10">
    <name type="scientific">Desulforapulum autotrophicum (strain ATCC 43914 / DSM 3382 / VKM B-1955 / HRM2)</name>
    <name type="common">Desulfobacterium autotrophicum</name>
    <dbReference type="NCBI Taxonomy" id="177437"/>
    <lineage>
        <taxon>Bacteria</taxon>
        <taxon>Pseudomonadati</taxon>
        <taxon>Thermodesulfobacteriota</taxon>
        <taxon>Desulfobacteria</taxon>
        <taxon>Desulfobacterales</taxon>
        <taxon>Desulfobacteraceae</taxon>
        <taxon>Desulforapulum</taxon>
    </lineage>
</organism>
<dbReference type="STRING" id="177437.HRM2_22040"/>
<proteinExistence type="inferred from homology"/>
<dbReference type="OrthoDB" id="9806536at2"/>
<dbReference type="PROSITE" id="PS00519">
    <property type="entry name" value="HTH_ASNC_1"/>
    <property type="match status" value="1"/>
</dbReference>
<dbReference type="InterPro" id="IPR050684">
    <property type="entry name" value="HTH-Siroheme_Decarb"/>
</dbReference>
<keyword evidence="10" id="KW-1185">Reference proteome</keyword>
<dbReference type="InterPro" id="IPR036390">
    <property type="entry name" value="WH_DNA-bd_sf"/>
</dbReference>
<dbReference type="RefSeq" id="WP_015904071.1">
    <property type="nucleotide sequence ID" value="NC_012108.1"/>
</dbReference>
<name>C0QDN8_DESAH</name>
<dbReference type="Pfam" id="PF22451">
    <property type="entry name" value="NirdL-like_HTH"/>
    <property type="match status" value="1"/>
</dbReference>
<evidence type="ECO:0000259" key="8">
    <source>
        <dbReference type="Pfam" id="PF22451"/>
    </source>
</evidence>
<comment type="pathway">
    <text evidence="1">Porphyrin-containing compound metabolism; protoheme biosynthesis.</text>
</comment>
<accession>C0QDN8</accession>
<dbReference type="UniPathway" id="UPA00252"/>
<evidence type="ECO:0000256" key="5">
    <source>
        <dbReference type="ARBA" id="ARBA00023471"/>
    </source>
</evidence>
<dbReference type="Pfam" id="PF17805">
    <property type="entry name" value="AsnC_trans_reg2"/>
    <property type="match status" value="1"/>
</dbReference>
<dbReference type="PANTHER" id="PTHR43413">
    <property type="entry name" value="TRANSCRIPTIONAL REGULATOR, ASNC FAMILY"/>
    <property type="match status" value="1"/>
</dbReference>
<evidence type="ECO:0000256" key="2">
    <source>
        <dbReference type="ARBA" id="ARBA00023133"/>
    </source>
</evidence>
<evidence type="ECO:0000259" key="7">
    <source>
        <dbReference type="Pfam" id="PF17805"/>
    </source>
</evidence>
<dbReference type="Gene3D" id="3.30.70.3460">
    <property type="match status" value="1"/>
</dbReference>
<keyword evidence="3" id="KW-0456">Lyase</keyword>
<evidence type="ECO:0000256" key="6">
    <source>
        <dbReference type="ARBA" id="ARBA00048470"/>
    </source>
</evidence>
<evidence type="ECO:0000313" key="10">
    <source>
        <dbReference type="Proteomes" id="UP000000442"/>
    </source>
</evidence>
<dbReference type="InterPro" id="IPR019885">
    <property type="entry name" value="Tscrpt_reg_HTH_AsnC-type_CS"/>
</dbReference>
<dbReference type="InterPro" id="IPR036388">
    <property type="entry name" value="WH-like_DNA-bd_sf"/>
</dbReference>
<dbReference type="EC" id="4.1.1.111" evidence="5"/>